<reference evidence="12" key="1">
    <citation type="submission" date="2023-05" db="EMBL/GenBank/DDBJ databases">
        <authorList>
            <person name="Huff M."/>
        </authorList>
    </citation>
    <scope>NUCLEOTIDE SEQUENCE</scope>
</reference>
<dbReference type="GO" id="GO:0009414">
    <property type="term" value="P:response to water deprivation"/>
    <property type="evidence" value="ECO:0007669"/>
    <property type="project" value="UniProtKB-ARBA"/>
</dbReference>
<dbReference type="SMART" id="SM00338">
    <property type="entry name" value="BRLZ"/>
    <property type="match status" value="1"/>
</dbReference>
<dbReference type="GO" id="GO:0003700">
    <property type="term" value="F:DNA-binding transcription factor activity"/>
    <property type="evidence" value="ECO:0007669"/>
    <property type="project" value="InterPro"/>
</dbReference>
<evidence type="ECO:0000256" key="8">
    <source>
        <dbReference type="ARBA" id="ARBA00061369"/>
    </source>
</evidence>
<protein>
    <recommendedName>
        <fullName evidence="11">BZIP domain-containing protein</fullName>
    </recommendedName>
</protein>
<evidence type="ECO:0000256" key="5">
    <source>
        <dbReference type="ARBA" id="ARBA00023125"/>
    </source>
</evidence>
<dbReference type="InterPro" id="IPR043452">
    <property type="entry name" value="BZIP46-like"/>
</dbReference>
<evidence type="ECO:0000256" key="4">
    <source>
        <dbReference type="ARBA" id="ARBA00023015"/>
    </source>
</evidence>
<accession>A0AAD2ED13</accession>
<dbReference type="GO" id="GO:0009845">
    <property type="term" value="P:seed germination"/>
    <property type="evidence" value="ECO:0007669"/>
    <property type="project" value="UniProtKB-ARBA"/>
</dbReference>
<sequence length="408" mass="45204">MSQGEVESQLQSSEKQSKNQPSPSLGRQSSIYSLTLDEFQHTLCESGKNFGSMNMDEFLNNIWTAEENQEQVNVHSDTGTSVHAAQSFLRESNNPTDKGIVKQQSLSRQGSLTIPEPLCRKTVDEVWSEIHKTQQQNNNEHYVQNLDSTQRQSLFGEMTLEDFLVKAGVVREQDRRPAPPQQQPCGIYPNSNNHTVGQTFAARPMSNVGGGAVAVANVATYQALPQSSIGEVAGFPGEMKTGPAYAPPPSVVYSGRMGNGSGVGYEQGQGLGMGSPISPVSSDGLCTNQVDSGNQYGLDMGGVRGGQKRILDGPVEKVVERRQRRMIKNRESAARSRARKQAYTVELEAELNQLKEENTHLKMALAELERKRKQQFFEEARMKAQVHTKARKANEKLRTFRRTLSCHY</sequence>
<dbReference type="PROSITE" id="PS50217">
    <property type="entry name" value="BZIP"/>
    <property type="match status" value="1"/>
</dbReference>
<keyword evidence="3" id="KW-0938">Abscisic acid signaling pathway</keyword>
<evidence type="ECO:0000256" key="7">
    <source>
        <dbReference type="ARBA" id="ARBA00023242"/>
    </source>
</evidence>
<keyword evidence="4" id="KW-0805">Transcription regulation</keyword>
<keyword evidence="13" id="KW-1185">Reference proteome</keyword>
<keyword evidence="6" id="KW-0804">Transcription</keyword>
<feature type="coiled-coil region" evidence="9">
    <location>
        <begin position="337"/>
        <end position="374"/>
    </location>
</feature>
<feature type="region of interest" description="Disordered" evidence="10">
    <location>
        <begin position="1"/>
        <end position="28"/>
    </location>
</feature>
<dbReference type="PANTHER" id="PTHR22952">
    <property type="entry name" value="CAMP-RESPONSE ELEMENT BINDING PROTEIN-RELATED"/>
    <property type="match status" value="1"/>
</dbReference>
<keyword evidence="2" id="KW-0597">Phosphoprotein</keyword>
<dbReference type="GO" id="GO:0043565">
    <property type="term" value="F:sequence-specific DNA binding"/>
    <property type="evidence" value="ECO:0007669"/>
    <property type="project" value="UniProtKB-ARBA"/>
</dbReference>
<evidence type="ECO:0000256" key="3">
    <source>
        <dbReference type="ARBA" id="ARBA00022682"/>
    </source>
</evidence>
<dbReference type="GO" id="GO:0005634">
    <property type="term" value="C:nucleus"/>
    <property type="evidence" value="ECO:0007669"/>
    <property type="project" value="UniProtKB-SubCell"/>
</dbReference>
<dbReference type="InterPro" id="IPR046347">
    <property type="entry name" value="bZIP_sf"/>
</dbReference>
<dbReference type="SUPFAM" id="SSF57959">
    <property type="entry name" value="Leucine zipper domain"/>
    <property type="match status" value="1"/>
</dbReference>
<proteinExistence type="inferred from homology"/>
<evidence type="ECO:0000256" key="2">
    <source>
        <dbReference type="ARBA" id="ARBA00022553"/>
    </source>
</evidence>
<dbReference type="EMBL" id="OU503054">
    <property type="protein sequence ID" value="CAI9783310.1"/>
    <property type="molecule type" value="Genomic_DNA"/>
</dbReference>
<gene>
    <name evidence="12" type="ORF">FPE_LOCUS30740</name>
</gene>
<comment type="subcellular location">
    <subcellularLocation>
        <location evidence="1">Nucleus</location>
    </subcellularLocation>
</comment>
<dbReference type="PROSITE" id="PS00036">
    <property type="entry name" value="BZIP_BASIC"/>
    <property type="match status" value="1"/>
</dbReference>
<comment type="similarity">
    <text evidence="8">Belongs to the bZIP family. ABI5 subfamily.</text>
</comment>
<evidence type="ECO:0000313" key="12">
    <source>
        <dbReference type="EMBL" id="CAI9783310.1"/>
    </source>
</evidence>
<evidence type="ECO:0000313" key="13">
    <source>
        <dbReference type="Proteomes" id="UP000834106"/>
    </source>
</evidence>
<feature type="domain" description="BZIP" evidence="11">
    <location>
        <begin position="319"/>
        <end position="371"/>
    </location>
</feature>
<dbReference type="GO" id="GO:0045893">
    <property type="term" value="P:positive regulation of DNA-templated transcription"/>
    <property type="evidence" value="ECO:0007669"/>
    <property type="project" value="InterPro"/>
</dbReference>
<evidence type="ECO:0000256" key="9">
    <source>
        <dbReference type="SAM" id="Coils"/>
    </source>
</evidence>
<dbReference type="AlphaFoldDB" id="A0AAD2ED13"/>
<dbReference type="FunFam" id="1.20.5.170:FF:000060">
    <property type="entry name" value="protein ABSCISIC ACID-INSENSITIVE 5 isoform X1"/>
    <property type="match status" value="1"/>
</dbReference>
<dbReference type="CDD" id="cd14707">
    <property type="entry name" value="bZIP_plant_BZIP46"/>
    <property type="match status" value="1"/>
</dbReference>
<dbReference type="InterPro" id="IPR004827">
    <property type="entry name" value="bZIP"/>
</dbReference>
<keyword evidence="9" id="KW-0175">Coiled coil</keyword>
<evidence type="ECO:0000256" key="10">
    <source>
        <dbReference type="SAM" id="MobiDB-lite"/>
    </source>
</evidence>
<dbReference type="GO" id="GO:0009651">
    <property type="term" value="P:response to salt stress"/>
    <property type="evidence" value="ECO:0007669"/>
    <property type="project" value="UniProtKB-ARBA"/>
</dbReference>
<keyword evidence="5" id="KW-0238">DNA-binding</keyword>
<evidence type="ECO:0000256" key="1">
    <source>
        <dbReference type="ARBA" id="ARBA00004123"/>
    </source>
</evidence>
<organism evidence="12 13">
    <name type="scientific">Fraxinus pennsylvanica</name>
    <dbReference type="NCBI Taxonomy" id="56036"/>
    <lineage>
        <taxon>Eukaryota</taxon>
        <taxon>Viridiplantae</taxon>
        <taxon>Streptophyta</taxon>
        <taxon>Embryophyta</taxon>
        <taxon>Tracheophyta</taxon>
        <taxon>Spermatophyta</taxon>
        <taxon>Magnoliopsida</taxon>
        <taxon>eudicotyledons</taxon>
        <taxon>Gunneridae</taxon>
        <taxon>Pentapetalae</taxon>
        <taxon>asterids</taxon>
        <taxon>lamiids</taxon>
        <taxon>Lamiales</taxon>
        <taxon>Oleaceae</taxon>
        <taxon>Oleeae</taxon>
        <taxon>Fraxinus</taxon>
    </lineage>
</organism>
<dbReference type="Gene3D" id="1.20.5.170">
    <property type="match status" value="1"/>
</dbReference>
<feature type="compositionally biased region" description="Low complexity" evidence="10">
    <location>
        <begin position="7"/>
        <end position="20"/>
    </location>
</feature>
<evidence type="ECO:0000259" key="11">
    <source>
        <dbReference type="PROSITE" id="PS50217"/>
    </source>
</evidence>
<dbReference type="GO" id="GO:0009738">
    <property type="term" value="P:abscisic acid-activated signaling pathway"/>
    <property type="evidence" value="ECO:0007669"/>
    <property type="project" value="UniProtKB-KW"/>
</dbReference>
<dbReference type="Proteomes" id="UP000834106">
    <property type="component" value="Chromosome 19"/>
</dbReference>
<keyword evidence="7" id="KW-0539">Nucleus</keyword>
<dbReference type="PANTHER" id="PTHR22952:SF175">
    <property type="entry name" value="PROTEIN ABSCISIC ACID-INSENSITIVE 5"/>
    <property type="match status" value="1"/>
</dbReference>
<evidence type="ECO:0000256" key="6">
    <source>
        <dbReference type="ARBA" id="ARBA00023163"/>
    </source>
</evidence>
<dbReference type="Pfam" id="PF00170">
    <property type="entry name" value="bZIP_1"/>
    <property type="match status" value="1"/>
</dbReference>
<name>A0AAD2ED13_9LAMI</name>